<proteinExistence type="predicted"/>
<comment type="caution">
    <text evidence="1">The sequence shown here is derived from an EMBL/GenBank/DDBJ whole genome shotgun (WGS) entry which is preliminary data.</text>
</comment>
<accession>A0A645BZL7</accession>
<organism evidence="1">
    <name type="scientific">bioreactor metagenome</name>
    <dbReference type="NCBI Taxonomy" id="1076179"/>
    <lineage>
        <taxon>unclassified sequences</taxon>
        <taxon>metagenomes</taxon>
        <taxon>ecological metagenomes</taxon>
    </lineage>
</organism>
<name>A0A645BZL7_9ZZZZ</name>
<gene>
    <name evidence="1" type="ORF">SDC9_117752</name>
</gene>
<reference evidence="1" key="1">
    <citation type="submission" date="2019-08" db="EMBL/GenBank/DDBJ databases">
        <authorList>
            <person name="Kucharzyk K."/>
            <person name="Murdoch R.W."/>
            <person name="Higgins S."/>
            <person name="Loffler F."/>
        </authorList>
    </citation>
    <scope>NUCLEOTIDE SEQUENCE</scope>
</reference>
<dbReference type="AlphaFoldDB" id="A0A645BZL7"/>
<sequence>MGYRVRNAVFELIAPYNRYSACKIDSFLCAVTDYNRFIKKDGIFLHINSYIRLGCRNLHILGNKSHK</sequence>
<dbReference type="EMBL" id="VSSQ01023695">
    <property type="protein sequence ID" value="MPM70792.1"/>
    <property type="molecule type" value="Genomic_DNA"/>
</dbReference>
<evidence type="ECO:0000313" key="1">
    <source>
        <dbReference type="EMBL" id="MPM70792.1"/>
    </source>
</evidence>
<protein>
    <submittedName>
        <fullName evidence="1">Uncharacterized protein</fullName>
    </submittedName>
</protein>